<keyword evidence="1" id="KW-0732">Signal</keyword>
<feature type="signal peptide" evidence="1">
    <location>
        <begin position="1"/>
        <end position="23"/>
    </location>
</feature>
<evidence type="ECO:0000256" key="1">
    <source>
        <dbReference type="SAM" id="SignalP"/>
    </source>
</evidence>
<evidence type="ECO:0008006" key="4">
    <source>
        <dbReference type="Google" id="ProtNLM"/>
    </source>
</evidence>
<reference evidence="2 3" key="1">
    <citation type="journal article" date="2012" name="J. Bacteriol.">
        <title>Genome Sequence of n-Alkane-Degrading Hydrocarboniphaga effusa Strain AP103T (ATCC BAA-332T).</title>
        <authorList>
            <person name="Chang H.K."/>
            <person name="Zylstra G.J."/>
            <person name="Chae J.C."/>
        </authorList>
    </citation>
    <scope>NUCLEOTIDE SEQUENCE [LARGE SCALE GENOMIC DNA]</scope>
    <source>
        <strain evidence="2 3">AP103</strain>
    </source>
</reference>
<feature type="chain" id="PRO_5003712546" description="Outer membrane protein beta-barrel domain-containing protein" evidence="1">
    <location>
        <begin position="24"/>
        <end position="234"/>
    </location>
</feature>
<evidence type="ECO:0000313" key="3">
    <source>
        <dbReference type="Proteomes" id="UP000003704"/>
    </source>
</evidence>
<protein>
    <recommendedName>
        <fullName evidence="4">Outer membrane protein beta-barrel domain-containing protein</fullName>
    </recommendedName>
</protein>
<dbReference type="EMBL" id="AKGD01000002">
    <property type="protein sequence ID" value="EIT69047.1"/>
    <property type="molecule type" value="Genomic_DNA"/>
</dbReference>
<accession>I7ZBN5</accession>
<sequence>MKELARRTLGALSLLASVSAAHAESALIGGAGISEFRIAEDVEKSFTYNLQFIYTTIWGGQNSGGMWFGGLGFSQYDGPGRVAGKSESFGVFDFSGNTGVGWRIGPAALMLIVEGRYPTYANNENESGSGSYVAMGGGLRLRLGPAGSFLAPLYAQGSYLLGSASVNELAAPGVKAPKKNYDIDDLKVRLGYGFAKSWTLFVEGRRTHYDAANSTPTAEPRRIESVTLNLGRYF</sequence>
<gene>
    <name evidence="2" type="ORF">WQQ_26290</name>
</gene>
<dbReference type="RefSeq" id="WP_007185572.1">
    <property type="nucleotide sequence ID" value="NZ_AKGD01000002.1"/>
</dbReference>
<organism evidence="2 3">
    <name type="scientific">Hydrocarboniphaga effusa AP103</name>
    <dbReference type="NCBI Taxonomy" id="1172194"/>
    <lineage>
        <taxon>Bacteria</taxon>
        <taxon>Pseudomonadati</taxon>
        <taxon>Pseudomonadota</taxon>
        <taxon>Gammaproteobacteria</taxon>
        <taxon>Nevskiales</taxon>
        <taxon>Nevskiaceae</taxon>
        <taxon>Hydrocarboniphaga</taxon>
    </lineage>
</organism>
<dbReference type="AlphaFoldDB" id="I7ZBN5"/>
<proteinExistence type="predicted"/>
<keyword evidence="3" id="KW-1185">Reference proteome</keyword>
<comment type="caution">
    <text evidence="2">The sequence shown here is derived from an EMBL/GenBank/DDBJ whole genome shotgun (WGS) entry which is preliminary data.</text>
</comment>
<dbReference type="Proteomes" id="UP000003704">
    <property type="component" value="Unassembled WGS sequence"/>
</dbReference>
<evidence type="ECO:0000313" key="2">
    <source>
        <dbReference type="EMBL" id="EIT69047.1"/>
    </source>
</evidence>
<name>I7ZBN5_9GAMM</name>